<dbReference type="EMBL" id="LAZR01028380">
    <property type="protein sequence ID" value="KKL62795.1"/>
    <property type="molecule type" value="Genomic_DNA"/>
</dbReference>
<evidence type="ECO:0000313" key="1">
    <source>
        <dbReference type="EMBL" id="KKL62795.1"/>
    </source>
</evidence>
<proteinExistence type="predicted"/>
<name>A0A0F9FZP3_9ZZZZ</name>
<protein>
    <submittedName>
        <fullName evidence="1">Uncharacterized protein</fullName>
    </submittedName>
</protein>
<reference evidence="1" key="1">
    <citation type="journal article" date="2015" name="Nature">
        <title>Complex archaea that bridge the gap between prokaryotes and eukaryotes.</title>
        <authorList>
            <person name="Spang A."/>
            <person name="Saw J.H."/>
            <person name="Jorgensen S.L."/>
            <person name="Zaremba-Niedzwiedzka K."/>
            <person name="Martijn J."/>
            <person name="Lind A.E."/>
            <person name="van Eijk R."/>
            <person name="Schleper C."/>
            <person name="Guy L."/>
            <person name="Ettema T.J."/>
        </authorList>
    </citation>
    <scope>NUCLEOTIDE SEQUENCE</scope>
</reference>
<gene>
    <name evidence="1" type="ORF">LCGC14_2181640</name>
</gene>
<comment type="caution">
    <text evidence="1">The sequence shown here is derived from an EMBL/GenBank/DDBJ whole genome shotgun (WGS) entry which is preliminary data.</text>
</comment>
<organism evidence="1">
    <name type="scientific">marine sediment metagenome</name>
    <dbReference type="NCBI Taxonomy" id="412755"/>
    <lineage>
        <taxon>unclassified sequences</taxon>
        <taxon>metagenomes</taxon>
        <taxon>ecological metagenomes</taxon>
    </lineage>
</organism>
<sequence>MADTSTRVWGIGGRTITNAVTRVMSATTDYAAEDVMADAATAGTALTFDIGKNKGAGGYITNASMQCSTTALTPRMTLFLFRKTPTAGNLNDNAVNTSVHTTDRPNYVGKIDFPAWEDIGGNSESEATPSTVGNLPRAFNCDEADRNLYGILATRDAITGEAAGMTVVTTLTSEWY</sequence>
<accession>A0A0F9FZP3</accession>
<dbReference type="AlphaFoldDB" id="A0A0F9FZP3"/>